<name>A0A5N7MB94_9HYPH</name>
<feature type="compositionally biased region" description="Basic residues" evidence="1">
    <location>
        <begin position="16"/>
        <end position="41"/>
    </location>
</feature>
<accession>A0A5N7MB94</accession>
<feature type="region of interest" description="Disordered" evidence="1">
    <location>
        <begin position="1"/>
        <end position="41"/>
    </location>
</feature>
<reference evidence="2 3" key="1">
    <citation type="journal article" date="2019" name="Syst. Appl. Microbiol.">
        <title>Microvirga tunisiensis sp. nov., a root nodule symbiotic bacterium isolated from Lupinus micranthus and L. luteus grown in Northern Tunisia.</title>
        <authorList>
            <person name="Msaddak A."/>
            <person name="Rejili M."/>
            <person name="Duran D."/>
            <person name="Mars M."/>
            <person name="Palacios J.M."/>
            <person name="Ruiz-Argueso T."/>
            <person name="Rey L."/>
            <person name="Imperial J."/>
        </authorList>
    </citation>
    <scope>NUCLEOTIDE SEQUENCE [LARGE SCALE GENOMIC DNA]</scope>
    <source>
        <strain evidence="2 3">Lmie10</strain>
    </source>
</reference>
<keyword evidence="3" id="KW-1185">Reference proteome</keyword>
<dbReference type="AlphaFoldDB" id="A0A5N7MB94"/>
<protein>
    <submittedName>
        <fullName evidence="2">Uncharacterized protein</fullName>
    </submittedName>
</protein>
<comment type="caution">
    <text evidence="2">The sequence shown here is derived from an EMBL/GenBank/DDBJ whole genome shotgun (WGS) entry which is preliminary data.</text>
</comment>
<organism evidence="2 3">
    <name type="scientific">Microvirga tunisiensis</name>
    <dbReference type="NCBI Taxonomy" id="2108360"/>
    <lineage>
        <taxon>Bacteria</taxon>
        <taxon>Pseudomonadati</taxon>
        <taxon>Pseudomonadota</taxon>
        <taxon>Alphaproteobacteria</taxon>
        <taxon>Hyphomicrobiales</taxon>
        <taxon>Methylobacteriaceae</taxon>
        <taxon>Microvirga</taxon>
    </lineage>
</organism>
<dbReference type="Proteomes" id="UP000403266">
    <property type="component" value="Unassembled WGS sequence"/>
</dbReference>
<gene>
    <name evidence="2" type="ORF">FS320_02865</name>
</gene>
<evidence type="ECO:0000256" key="1">
    <source>
        <dbReference type="SAM" id="MobiDB-lite"/>
    </source>
</evidence>
<dbReference type="EMBL" id="VOSK01000004">
    <property type="protein sequence ID" value="MPR24192.1"/>
    <property type="molecule type" value="Genomic_DNA"/>
</dbReference>
<proteinExistence type="predicted"/>
<sequence length="83" mass="9225">MMAAATSRAPPAAPALRRRARRPAPARPLRLPRRLRRLPQPRRALLPRRLRPTRSKFASRVTLRTMGLTSGSGPFLRGLPPGS</sequence>
<evidence type="ECO:0000313" key="2">
    <source>
        <dbReference type="EMBL" id="MPR24192.1"/>
    </source>
</evidence>
<evidence type="ECO:0000313" key="3">
    <source>
        <dbReference type="Proteomes" id="UP000403266"/>
    </source>
</evidence>